<sequence length="325" mass="38538">MNIYVIHLAEGFLAFLSNLGLHRNRLESLYGEQDVDGQYYHQRIVRGINHFDNFYHDLSEKENFLEFGTGSACIDLVIAYLLGFEKIITCDINDHISLNYLKSINLFEEHLDKLSQNFSIKKKVLLKRFDKIRDINNKNTFFDRLNITFLKFNELEDFNIDKIDVWYSISNLQRIPLENLLQYSKIATKALKRNGIAYHKVDCNDIHSQPHYPFSSNKIHRLDYLKYQDSVWKLLNNKKYGCQNRIRYPQYMTLFEGLSMSPSNLQLYVDQEDIDYVEKRMSLPASFKYMTPKQIAVTHFKVILKKEPKGTMNKTYFRTSELDNM</sequence>
<evidence type="ECO:0008006" key="3">
    <source>
        <dbReference type="Google" id="ProtNLM"/>
    </source>
</evidence>
<accession>A0A5D3YNB3</accession>
<organism evidence="1 2">
    <name type="scientific">Fodinibius salinus</name>
    <dbReference type="NCBI Taxonomy" id="860790"/>
    <lineage>
        <taxon>Bacteria</taxon>
        <taxon>Pseudomonadati</taxon>
        <taxon>Balneolota</taxon>
        <taxon>Balneolia</taxon>
        <taxon>Balneolales</taxon>
        <taxon>Balneolaceae</taxon>
        <taxon>Fodinibius</taxon>
    </lineage>
</organism>
<gene>
    <name evidence="1" type="ORF">LX73_0941</name>
</gene>
<dbReference type="RefSeq" id="WP_148898284.1">
    <property type="nucleotide sequence ID" value="NZ_VNHY01000001.1"/>
</dbReference>
<dbReference type="EMBL" id="VNHY01000001">
    <property type="protein sequence ID" value="TYP95626.1"/>
    <property type="molecule type" value="Genomic_DNA"/>
</dbReference>
<dbReference type="Proteomes" id="UP000324595">
    <property type="component" value="Unassembled WGS sequence"/>
</dbReference>
<proteinExistence type="predicted"/>
<dbReference type="InterPro" id="IPR029063">
    <property type="entry name" value="SAM-dependent_MTases_sf"/>
</dbReference>
<keyword evidence="2" id="KW-1185">Reference proteome</keyword>
<comment type="caution">
    <text evidence="1">The sequence shown here is derived from an EMBL/GenBank/DDBJ whole genome shotgun (WGS) entry which is preliminary data.</text>
</comment>
<dbReference type="SUPFAM" id="SSF53335">
    <property type="entry name" value="S-adenosyl-L-methionine-dependent methyltransferases"/>
    <property type="match status" value="1"/>
</dbReference>
<protein>
    <recommendedName>
        <fullName evidence="3">Methyltransferase domain-containing protein</fullName>
    </recommendedName>
</protein>
<dbReference type="OrthoDB" id="1490915at2"/>
<evidence type="ECO:0000313" key="1">
    <source>
        <dbReference type="EMBL" id="TYP95626.1"/>
    </source>
</evidence>
<dbReference type="AlphaFoldDB" id="A0A5D3YNB3"/>
<evidence type="ECO:0000313" key="2">
    <source>
        <dbReference type="Proteomes" id="UP000324595"/>
    </source>
</evidence>
<name>A0A5D3YNB3_9BACT</name>
<reference evidence="1 2" key="1">
    <citation type="submission" date="2019-07" db="EMBL/GenBank/DDBJ databases">
        <title>Genomic Encyclopedia of Archaeal and Bacterial Type Strains, Phase II (KMG-II): from individual species to whole genera.</title>
        <authorList>
            <person name="Goeker M."/>
        </authorList>
    </citation>
    <scope>NUCLEOTIDE SEQUENCE [LARGE SCALE GENOMIC DNA]</scope>
    <source>
        <strain evidence="1 2">DSM 21935</strain>
    </source>
</reference>